<proteinExistence type="predicted"/>
<feature type="non-terminal residue" evidence="1">
    <location>
        <position position="111"/>
    </location>
</feature>
<name>A0AA38LGF0_TAXCH</name>
<accession>A0AA38LGF0</accession>
<dbReference type="AlphaFoldDB" id="A0AA38LGF0"/>
<gene>
    <name evidence="1" type="ORF">KI387_017610</name>
</gene>
<reference evidence="1 2" key="1">
    <citation type="journal article" date="2021" name="Nat. Plants">
        <title>The Taxus genome provides insights into paclitaxel biosynthesis.</title>
        <authorList>
            <person name="Xiong X."/>
            <person name="Gou J."/>
            <person name="Liao Q."/>
            <person name="Li Y."/>
            <person name="Zhou Q."/>
            <person name="Bi G."/>
            <person name="Li C."/>
            <person name="Du R."/>
            <person name="Wang X."/>
            <person name="Sun T."/>
            <person name="Guo L."/>
            <person name="Liang H."/>
            <person name="Lu P."/>
            <person name="Wu Y."/>
            <person name="Zhang Z."/>
            <person name="Ro D.K."/>
            <person name="Shang Y."/>
            <person name="Huang S."/>
            <person name="Yan J."/>
        </authorList>
    </citation>
    <scope>NUCLEOTIDE SEQUENCE [LARGE SCALE GENOMIC DNA]</scope>
    <source>
        <strain evidence="1">Ta-2019</strain>
    </source>
</reference>
<feature type="non-terminal residue" evidence="1">
    <location>
        <position position="1"/>
    </location>
</feature>
<organism evidence="1 2">
    <name type="scientific">Taxus chinensis</name>
    <name type="common">Chinese yew</name>
    <name type="synonym">Taxus wallichiana var. chinensis</name>
    <dbReference type="NCBI Taxonomy" id="29808"/>
    <lineage>
        <taxon>Eukaryota</taxon>
        <taxon>Viridiplantae</taxon>
        <taxon>Streptophyta</taxon>
        <taxon>Embryophyta</taxon>
        <taxon>Tracheophyta</taxon>
        <taxon>Spermatophyta</taxon>
        <taxon>Pinopsida</taxon>
        <taxon>Pinidae</taxon>
        <taxon>Conifers II</taxon>
        <taxon>Cupressales</taxon>
        <taxon>Taxaceae</taxon>
        <taxon>Taxus</taxon>
    </lineage>
</organism>
<dbReference type="EMBL" id="JAHRHJ020000003">
    <property type="protein sequence ID" value="KAH9322971.1"/>
    <property type="molecule type" value="Genomic_DNA"/>
</dbReference>
<evidence type="ECO:0000313" key="1">
    <source>
        <dbReference type="EMBL" id="KAH9322971.1"/>
    </source>
</evidence>
<protein>
    <submittedName>
        <fullName evidence="1">Uncharacterized protein</fullName>
    </submittedName>
</protein>
<evidence type="ECO:0000313" key="2">
    <source>
        <dbReference type="Proteomes" id="UP000824469"/>
    </source>
</evidence>
<comment type="caution">
    <text evidence="1">The sequence shown here is derived from an EMBL/GenBank/DDBJ whole genome shotgun (WGS) entry which is preliminary data.</text>
</comment>
<dbReference type="Proteomes" id="UP000824469">
    <property type="component" value="Unassembled WGS sequence"/>
</dbReference>
<keyword evidence="2" id="KW-1185">Reference proteome</keyword>
<sequence length="111" mass="12379">CLRTLSKSDLLLIFAKLEGRRSFFARDPARTLFPELGKAKSEGRKSWRVVGDQQTRRGISIDESDRPIIEDCHSSDSESGSLFVELNSPAGEGPSFDFERFASHSAPIFSE</sequence>